<accession>A0ABQ8F5S1</accession>
<dbReference type="InterPro" id="IPR011009">
    <property type="entry name" value="Kinase-like_dom_sf"/>
</dbReference>
<evidence type="ECO:0000259" key="3">
    <source>
        <dbReference type="PROSITE" id="PS50011"/>
    </source>
</evidence>
<dbReference type="PANTHER" id="PTHR44167:SF24">
    <property type="entry name" value="SERINE_THREONINE-PROTEIN KINASE CHK2"/>
    <property type="match status" value="1"/>
</dbReference>
<dbReference type="Gene3D" id="1.10.510.10">
    <property type="entry name" value="Transferase(Phosphotransferase) domain 1"/>
    <property type="match status" value="1"/>
</dbReference>
<feature type="signal peptide" evidence="2">
    <location>
        <begin position="1"/>
        <end position="21"/>
    </location>
</feature>
<proteinExistence type="predicted"/>
<evidence type="ECO:0000313" key="4">
    <source>
        <dbReference type="EMBL" id="KAH6592765.1"/>
    </source>
</evidence>
<comment type="caution">
    <text evidence="4">The sequence shown here is derived from an EMBL/GenBank/DDBJ whole genome shotgun (WGS) entry which is preliminary data.</text>
</comment>
<dbReference type="SMART" id="SM00220">
    <property type="entry name" value="S_TKc"/>
    <property type="match status" value="1"/>
</dbReference>
<evidence type="ECO:0000256" key="2">
    <source>
        <dbReference type="SAM" id="SignalP"/>
    </source>
</evidence>
<dbReference type="EMBL" id="JAFCIX010000371">
    <property type="protein sequence ID" value="KAH6592765.1"/>
    <property type="molecule type" value="Genomic_DNA"/>
</dbReference>
<dbReference type="PROSITE" id="PS50011">
    <property type="entry name" value="PROTEIN_KINASE_DOM"/>
    <property type="match status" value="1"/>
</dbReference>
<feature type="chain" id="PRO_5046692968" description="Protein kinase domain-containing protein" evidence="2">
    <location>
        <begin position="22"/>
        <end position="271"/>
    </location>
</feature>
<dbReference type="PANTHER" id="PTHR44167">
    <property type="entry name" value="OVARIAN-SPECIFIC SERINE/THREONINE-PROTEIN KINASE LOK-RELATED"/>
    <property type="match status" value="1"/>
</dbReference>
<dbReference type="Pfam" id="PF00069">
    <property type="entry name" value="Pkinase"/>
    <property type="match status" value="1"/>
</dbReference>
<feature type="domain" description="Protein kinase" evidence="3">
    <location>
        <begin position="1"/>
        <end position="268"/>
    </location>
</feature>
<reference evidence="4 5" key="1">
    <citation type="submission" date="2021-02" db="EMBL/GenBank/DDBJ databases">
        <title>Variation within the Batrachochytrium salamandrivorans European outbreak.</title>
        <authorList>
            <person name="Kelly M."/>
            <person name="Pasmans F."/>
            <person name="Shea T.P."/>
            <person name="Munoz J.F."/>
            <person name="Carranza S."/>
            <person name="Cuomo C.A."/>
            <person name="Martel A."/>
        </authorList>
    </citation>
    <scope>NUCLEOTIDE SEQUENCE [LARGE SCALE GENOMIC DNA]</scope>
    <source>
        <strain evidence="4 5">AMFP18/2</strain>
    </source>
</reference>
<organism evidence="4 5">
    <name type="scientific">Batrachochytrium salamandrivorans</name>
    <dbReference type="NCBI Taxonomy" id="1357716"/>
    <lineage>
        <taxon>Eukaryota</taxon>
        <taxon>Fungi</taxon>
        <taxon>Fungi incertae sedis</taxon>
        <taxon>Chytridiomycota</taxon>
        <taxon>Chytridiomycota incertae sedis</taxon>
        <taxon>Chytridiomycetes</taxon>
        <taxon>Rhizophydiales</taxon>
        <taxon>Rhizophydiales incertae sedis</taxon>
        <taxon>Batrachochytrium</taxon>
    </lineage>
</organism>
<dbReference type="InterPro" id="IPR008266">
    <property type="entry name" value="Tyr_kinase_AS"/>
</dbReference>
<dbReference type="InterPro" id="IPR000719">
    <property type="entry name" value="Prot_kinase_dom"/>
</dbReference>
<feature type="compositionally biased region" description="Polar residues" evidence="1">
    <location>
        <begin position="25"/>
        <end position="43"/>
    </location>
</feature>
<dbReference type="PROSITE" id="PS00109">
    <property type="entry name" value="PROTEIN_KINASE_TYR"/>
    <property type="match status" value="1"/>
</dbReference>
<evidence type="ECO:0000313" key="5">
    <source>
        <dbReference type="Proteomes" id="UP001648503"/>
    </source>
</evidence>
<dbReference type="SUPFAM" id="SSF56112">
    <property type="entry name" value="Protein kinase-like (PK-like)"/>
    <property type="match status" value="1"/>
</dbReference>
<keyword evidence="2" id="KW-0732">Signal</keyword>
<protein>
    <recommendedName>
        <fullName evidence="3">Protein kinase domain-containing protein</fullName>
    </recommendedName>
</protein>
<sequence>MTSLYHSVIFLLSVAAIQVQGGKNDLNQPESQPPTQQADSSSVRPKLPRPTRLTQKELTHHRNEEEKEEVEYSKFIECEKVADYAVTEAAYVLVLNHPGEGWIALDKYMREQDKPSVYEVRFIAREVLKALSSLKSLGVVHGDITAKNILYNERTSELKLMNFGLSGVLEKWNPDSSASGSSNDKSDFWGTEKIDLVGVGNLIYYLLTSENANQYQVTRQRVEEKLKNSLRRPDSQIGIDVMNVVPILLGRGPSKMATLEDALKHPFFTSQ</sequence>
<gene>
    <name evidence="4" type="ORF">BASA50_007815</name>
</gene>
<name>A0ABQ8F5S1_9FUNG</name>
<dbReference type="Proteomes" id="UP001648503">
    <property type="component" value="Unassembled WGS sequence"/>
</dbReference>
<evidence type="ECO:0000256" key="1">
    <source>
        <dbReference type="SAM" id="MobiDB-lite"/>
    </source>
</evidence>
<feature type="region of interest" description="Disordered" evidence="1">
    <location>
        <begin position="23"/>
        <end position="50"/>
    </location>
</feature>
<keyword evidence="5" id="KW-1185">Reference proteome</keyword>